<proteinExistence type="predicted"/>
<sequence>MEEDKIEEEFVAEKPTFNIEQILQSERAWEYILLDIVKSEELDPWDIDITKLTQIYLDRIQKMKELDLRIPARIILAAAILLRLKSETLSLTKSEEGMFEELFGQEEEIPAEEPEPVPLLDLRLTRKPLRKITLADLIETLEKAMEKSHRERALPYQVALNLPEVDISEMIETLYRKIYNMREEKIPFRALLPQNTTSHAVDTFLPLLHLANEQRIDLEQEGIFSELFILKQKIKANAS</sequence>
<comment type="caution">
    <text evidence="1">The sequence shown here is derived from an EMBL/GenBank/DDBJ whole genome shotgun (WGS) entry which is preliminary data.</text>
</comment>
<reference evidence="1 2" key="1">
    <citation type="journal article" name="Nat. Commun.">
        <title>Undinarchaeota illuminate DPANN phylogeny and the impact of gene transfer on archaeal evolution.</title>
        <authorList>
            <person name="Dombrowski N."/>
            <person name="Williams T.A."/>
            <person name="Sun J."/>
            <person name="Woodcroft B.J."/>
            <person name="Lee J.H."/>
            <person name="Minh B.Q."/>
            <person name="Rinke C."/>
            <person name="Spang A."/>
        </authorList>
    </citation>
    <scope>NUCLEOTIDE SEQUENCE [LARGE SCALE GENOMIC DNA]</scope>
    <source>
        <strain evidence="1">MAG_bin1129</strain>
    </source>
</reference>
<dbReference type="AlphaFoldDB" id="A0A832V1J7"/>
<organism evidence="1 2">
    <name type="scientific">Candidatus Naiadarchaeum limnaeum</name>
    <dbReference type="NCBI Taxonomy" id="2756139"/>
    <lineage>
        <taxon>Archaea</taxon>
        <taxon>Candidatus Undinarchaeota</taxon>
        <taxon>Candidatus Undinarchaeia</taxon>
        <taxon>Candidatus Naiadarchaeales</taxon>
        <taxon>Candidatus Naiadarchaeaceae</taxon>
        <taxon>Candidatus Naiadarchaeum</taxon>
    </lineage>
</organism>
<protein>
    <submittedName>
        <fullName evidence="1">Segregation/condensation protein A</fullName>
    </submittedName>
</protein>
<name>A0A832V1J7_9ARCH</name>
<dbReference type="Pfam" id="PF02616">
    <property type="entry name" value="SMC_ScpA"/>
    <property type="match status" value="2"/>
</dbReference>
<evidence type="ECO:0000313" key="2">
    <source>
        <dbReference type="Proteomes" id="UP000646946"/>
    </source>
</evidence>
<dbReference type="InterPro" id="IPR003768">
    <property type="entry name" value="ScpA"/>
</dbReference>
<dbReference type="PANTHER" id="PTHR33969">
    <property type="entry name" value="SEGREGATION AND CONDENSATION PROTEIN A"/>
    <property type="match status" value="1"/>
</dbReference>
<gene>
    <name evidence="1" type="ORF">H1016_02520</name>
</gene>
<keyword evidence="2" id="KW-1185">Reference proteome</keyword>
<dbReference type="EMBL" id="DVAB01000023">
    <property type="protein sequence ID" value="HIK00393.1"/>
    <property type="molecule type" value="Genomic_DNA"/>
</dbReference>
<evidence type="ECO:0000313" key="1">
    <source>
        <dbReference type="EMBL" id="HIK00393.1"/>
    </source>
</evidence>
<dbReference type="Gene3D" id="6.10.250.2410">
    <property type="match status" value="1"/>
</dbReference>
<dbReference type="Proteomes" id="UP000646946">
    <property type="component" value="Unassembled WGS sequence"/>
</dbReference>
<dbReference type="InterPro" id="IPR023093">
    <property type="entry name" value="ScpA-like_C"/>
</dbReference>
<accession>A0A832V1J7</accession>
<dbReference type="Gene3D" id="1.10.10.580">
    <property type="entry name" value="Structural maintenance of chromosome 1. Chain E"/>
    <property type="match status" value="1"/>
</dbReference>
<dbReference type="PANTHER" id="PTHR33969:SF2">
    <property type="entry name" value="SEGREGATION AND CONDENSATION PROTEIN A"/>
    <property type="match status" value="1"/>
</dbReference>